<keyword evidence="1" id="KW-0812">Transmembrane</keyword>
<evidence type="ECO:0000256" key="1">
    <source>
        <dbReference type="SAM" id="Phobius"/>
    </source>
</evidence>
<keyword evidence="3" id="KW-1185">Reference proteome</keyword>
<keyword evidence="1" id="KW-0472">Membrane</keyword>
<comment type="caution">
    <text evidence="2">The sequence shown here is derived from an EMBL/GenBank/DDBJ whole genome shotgun (WGS) entry which is preliminary data.</text>
</comment>
<keyword evidence="1" id="KW-1133">Transmembrane helix</keyword>
<evidence type="ECO:0000313" key="2">
    <source>
        <dbReference type="EMBL" id="PAP75669.1"/>
    </source>
</evidence>
<dbReference type="Proteomes" id="UP000216339">
    <property type="component" value="Unassembled WGS sequence"/>
</dbReference>
<name>A0A271IYS9_9BACT</name>
<protein>
    <submittedName>
        <fullName evidence="2">Uncharacterized protein</fullName>
    </submittedName>
</protein>
<gene>
    <name evidence="2" type="ORF">BSZ37_04075</name>
</gene>
<dbReference type="RefSeq" id="WP_095509312.1">
    <property type="nucleotide sequence ID" value="NZ_MQWD01000001.1"/>
</dbReference>
<proteinExistence type="predicted"/>
<dbReference type="AlphaFoldDB" id="A0A271IYS9"/>
<evidence type="ECO:0000313" key="3">
    <source>
        <dbReference type="Proteomes" id="UP000216339"/>
    </source>
</evidence>
<dbReference type="EMBL" id="MQWD01000001">
    <property type="protein sequence ID" value="PAP75669.1"/>
    <property type="molecule type" value="Genomic_DNA"/>
</dbReference>
<organism evidence="2 3">
    <name type="scientific">Rubrivirga marina</name>
    <dbReference type="NCBI Taxonomy" id="1196024"/>
    <lineage>
        <taxon>Bacteria</taxon>
        <taxon>Pseudomonadati</taxon>
        <taxon>Rhodothermota</taxon>
        <taxon>Rhodothermia</taxon>
        <taxon>Rhodothermales</taxon>
        <taxon>Rubricoccaceae</taxon>
        <taxon>Rubrivirga</taxon>
    </lineage>
</organism>
<feature type="transmembrane region" description="Helical" evidence="1">
    <location>
        <begin position="72"/>
        <end position="92"/>
    </location>
</feature>
<sequence>MWSWRCGLGATLVTFAVQYVGPVVRVRNECEPRDAPAWVGPVLAAGLPLYWVSDSPWISAVSSLTPFVEAPVRWWALLADATFGGVAFAVVARARKSRTRQST</sequence>
<reference evidence="2 3" key="1">
    <citation type="submission" date="2016-11" db="EMBL/GenBank/DDBJ databases">
        <title>Study of marine rhodopsin-containing bacteria.</title>
        <authorList>
            <person name="Yoshizawa S."/>
            <person name="Kumagai Y."/>
            <person name="Kogure K."/>
        </authorList>
    </citation>
    <scope>NUCLEOTIDE SEQUENCE [LARGE SCALE GENOMIC DNA]</scope>
    <source>
        <strain evidence="2 3">SAORIC-28</strain>
    </source>
</reference>
<accession>A0A271IYS9</accession>